<dbReference type="Gene3D" id="1.10.443.10">
    <property type="entry name" value="Intergrase catalytic core"/>
    <property type="match status" value="1"/>
</dbReference>
<dbReference type="AlphaFoldDB" id="A0A7W5E2J6"/>
<accession>A0A7W5E2J6</accession>
<evidence type="ECO:0000313" key="6">
    <source>
        <dbReference type="EMBL" id="MBB3209054.1"/>
    </source>
</evidence>
<dbReference type="RefSeq" id="WP_184307383.1">
    <property type="nucleotide sequence ID" value="NZ_JACHXU010000020.1"/>
</dbReference>
<dbReference type="InterPro" id="IPR013762">
    <property type="entry name" value="Integrase-like_cat_sf"/>
</dbReference>
<keyword evidence="3" id="KW-0233">DNA recombination</keyword>
<proteinExistence type="predicted"/>
<comment type="caution">
    <text evidence="6">The sequence shown here is derived from an EMBL/GenBank/DDBJ whole genome shotgun (WGS) entry which is preliminary data.</text>
</comment>
<feature type="domain" description="Core-binding (CB)" evidence="5">
    <location>
        <begin position="82"/>
        <end position="171"/>
    </location>
</feature>
<evidence type="ECO:0000256" key="1">
    <source>
        <dbReference type="ARBA" id="ARBA00022908"/>
    </source>
</evidence>
<evidence type="ECO:0000256" key="4">
    <source>
        <dbReference type="PROSITE-ProRule" id="PRU01248"/>
    </source>
</evidence>
<dbReference type="InterPro" id="IPR011010">
    <property type="entry name" value="DNA_brk_join_enz"/>
</dbReference>
<dbReference type="InterPro" id="IPR010998">
    <property type="entry name" value="Integrase_recombinase_N"/>
</dbReference>
<protein>
    <submittedName>
        <fullName evidence="6">Integrase</fullName>
    </submittedName>
</protein>
<dbReference type="EMBL" id="JACHXU010000020">
    <property type="protein sequence ID" value="MBB3209054.1"/>
    <property type="molecule type" value="Genomic_DNA"/>
</dbReference>
<name>A0A7W5E2J6_9BACT</name>
<keyword evidence="7" id="KW-1185">Reference proteome</keyword>
<organism evidence="6 7">
    <name type="scientific">Aporhodopirellula rubra</name>
    <dbReference type="NCBI Taxonomy" id="980271"/>
    <lineage>
        <taxon>Bacteria</taxon>
        <taxon>Pseudomonadati</taxon>
        <taxon>Planctomycetota</taxon>
        <taxon>Planctomycetia</taxon>
        <taxon>Pirellulales</taxon>
        <taxon>Pirellulaceae</taxon>
        <taxon>Aporhodopirellula</taxon>
    </lineage>
</organism>
<evidence type="ECO:0000256" key="3">
    <source>
        <dbReference type="ARBA" id="ARBA00023172"/>
    </source>
</evidence>
<dbReference type="PROSITE" id="PS51900">
    <property type="entry name" value="CB"/>
    <property type="match status" value="1"/>
</dbReference>
<dbReference type="SUPFAM" id="SSF56349">
    <property type="entry name" value="DNA breaking-rejoining enzymes"/>
    <property type="match status" value="1"/>
</dbReference>
<evidence type="ECO:0000259" key="5">
    <source>
        <dbReference type="PROSITE" id="PS51900"/>
    </source>
</evidence>
<dbReference type="Proteomes" id="UP000536179">
    <property type="component" value="Unassembled WGS sequence"/>
</dbReference>
<keyword evidence="1" id="KW-0229">DNA integration</keyword>
<sequence>MAWLQTDPSGNIHLSFRFGGKKFKRSLKTQELSKAEGRLQRLIENIRLVESGRLEVPENADIAMFLLSDGRLDGKPKVARNINLSELFQTFFEQMPDDSLEVNTEKGMKIHERHLERHLGPRFRIQQLIREDLQRYVNKRAKEPGIRGRTLSPTTIRKELATLRSVWNWALGERLVLTPFPNKGLRYPKGEEKPRFQTWDEITAQISRGGLSDAEVEDLWDCLFLQRSEVDELLEFVRTVATHPFIYPMVFTAAHTGARRSELLASKLSDFDATHMTIREKKRFVVIHLEVA</sequence>
<dbReference type="GO" id="GO:0015074">
    <property type="term" value="P:DNA integration"/>
    <property type="evidence" value="ECO:0007669"/>
    <property type="project" value="UniProtKB-KW"/>
</dbReference>
<reference evidence="6 7" key="1">
    <citation type="submission" date="2020-08" db="EMBL/GenBank/DDBJ databases">
        <title>Genomic Encyclopedia of Type Strains, Phase III (KMG-III): the genomes of soil and plant-associated and newly described type strains.</title>
        <authorList>
            <person name="Whitman W."/>
        </authorList>
    </citation>
    <scope>NUCLEOTIDE SEQUENCE [LARGE SCALE GENOMIC DNA]</scope>
    <source>
        <strain evidence="6 7">CECT 8075</strain>
    </source>
</reference>
<dbReference type="Gene3D" id="1.10.150.130">
    <property type="match status" value="1"/>
</dbReference>
<gene>
    <name evidence="6" type="ORF">FHS27_004890</name>
</gene>
<evidence type="ECO:0000256" key="2">
    <source>
        <dbReference type="ARBA" id="ARBA00023125"/>
    </source>
</evidence>
<dbReference type="GO" id="GO:0006310">
    <property type="term" value="P:DNA recombination"/>
    <property type="evidence" value="ECO:0007669"/>
    <property type="project" value="UniProtKB-KW"/>
</dbReference>
<evidence type="ECO:0000313" key="7">
    <source>
        <dbReference type="Proteomes" id="UP000536179"/>
    </source>
</evidence>
<dbReference type="GO" id="GO:0003677">
    <property type="term" value="F:DNA binding"/>
    <property type="evidence" value="ECO:0007669"/>
    <property type="project" value="UniProtKB-UniRule"/>
</dbReference>
<dbReference type="InterPro" id="IPR044068">
    <property type="entry name" value="CB"/>
</dbReference>
<keyword evidence="2 4" id="KW-0238">DNA-binding</keyword>